<dbReference type="AlphaFoldDB" id="A0A8B2NFK0"/>
<dbReference type="PANTHER" id="PTHR11895:SF7">
    <property type="entry name" value="GLUTAMYL-TRNA(GLN) AMIDOTRANSFERASE SUBUNIT A, MITOCHONDRIAL"/>
    <property type="match status" value="1"/>
</dbReference>
<dbReference type="GO" id="GO:0003824">
    <property type="term" value="F:catalytic activity"/>
    <property type="evidence" value="ECO:0007669"/>
    <property type="project" value="InterPro"/>
</dbReference>
<sequence>MKAIARKVADQLERIAARPEDAIFLRVDADRAIAAAEASDARIAAGRPLGPLDGVTVAVKGNLAVAGAPWTAGIAGWRGRIAERDATAVARLRATGAIILGEVNLHEGALGATTDNPTFGRCANPLGAGLTPGGSSGGSGAAVAAGMADVALGTDTMGSVRIPAAYCGVAGIKPTAGLVGRGGLAYLAPTLDSVGPLAPSVARLWPVLAAIAGPDVRDPDSLAAPAAWTEGQQPCDLSGLTFGVPRQIDDVDCEPAVLTAFALALEAARAAGAEIVTVDVAGWEPGRARRGGLLVSEAEGAVAMAALMDVEDAISAYLQGLLAYGRDAGAPRLVDAYARMRAAGAACHRALAAVDALILPTAPQRAFPHDRPAPANQADLTAIANFAGVPAVALPVPLAEGGLPGSVQLVGKPWSDGSLLAWAEHIEAELAT</sequence>
<dbReference type="RefSeq" id="WP_111351624.1">
    <property type="nucleotide sequence ID" value="NZ_QHHQ01000008.1"/>
</dbReference>
<evidence type="ECO:0000259" key="2">
    <source>
        <dbReference type="Pfam" id="PF01425"/>
    </source>
</evidence>
<dbReference type="Pfam" id="PF01425">
    <property type="entry name" value="Amidase"/>
    <property type="match status" value="1"/>
</dbReference>
<organism evidence="3 4">
    <name type="scientific">Acuticoccus sediminis</name>
    <dbReference type="NCBI Taxonomy" id="2184697"/>
    <lineage>
        <taxon>Bacteria</taxon>
        <taxon>Pseudomonadati</taxon>
        <taxon>Pseudomonadota</taxon>
        <taxon>Alphaproteobacteria</taxon>
        <taxon>Hyphomicrobiales</taxon>
        <taxon>Amorphaceae</taxon>
        <taxon>Acuticoccus</taxon>
    </lineage>
</organism>
<reference evidence="3 4" key="1">
    <citation type="submission" date="2018-05" db="EMBL/GenBank/DDBJ databases">
        <title>Acuticoccus sediminis sp. nov., isolated from deep-sea sediment of Indian Ocean.</title>
        <authorList>
            <person name="Liu X."/>
            <person name="Lai Q."/>
            <person name="Du Y."/>
            <person name="Sun F."/>
            <person name="Zhang X."/>
            <person name="Wang S."/>
            <person name="Shao Z."/>
        </authorList>
    </citation>
    <scope>NUCLEOTIDE SEQUENCE [LARGE SCALE GENOMIC DNA]</scope>
    <source>
        <strain evidence="3 4">PTG4-2</strain>
    </source>
</reference>
<comment type="similarity">
    <text evidence="1">Belongs to the amidase family.</text>
</comment>
<dbReference type="EMBL" id="QHHQ01000008">
    <property type="protein sequence ID" value="RAH97778.1"/>
    <property type="molecule type" value="Genomic_DNA"/>
</dbReference>
<evidence type="ECO:0000313" key="3">
    <source>
        <dbReference type="EMBL" id="RAH97778.1"/>
    </source>
</evidence>
<accession>A0A8B2NFK0</accession>
<evidence type="ECO:0000313" key="4">
    <source>
        <dbReference type="Proteomes" id="UP000249590"/>
    </source>
</evidence>
<dbReference type="OrthoDB" id="9777859at2"/>
<dbReference type="InterPro" id="IPR000120">
    <property type="entry name" value="Amidase"/>
</dbReference>
<dbReference type="Proteomes" id="UP000249590">
    <property type="component" value="Unassembled WGS sequence"/>
</dbReference>
<dbReference type="PANTHER" id="PTHR11895">
    <property type="entry name" value="TRANSAMIDASE"/>
    <property type="match status" value="1"/>
</dbReference>
<name>A0A8B2NFK0_9HYPH</name>
<gene>
    <name evidence="3" type="ORF">DLJ53_28475</name>
</gene>
<dbReference type="SUPFAM" id="SSF75304">
    <property type="entry name" value="Amidase signature (AS) enzymes"/>
    <property type="match status" value="1"/>
</dbReference>
<protein>
    <submittedName>
        <fullName evidence="3">Amidase</fullName>
    </submittedName>
</protein>
<dbReference type="InterPro" id="IPR036928">
    <property type="entry name" value="AS_sf"/>
</dbReference>
<dbReference type="Gene3D" id="3.90.1300.10">
    <property type="entry name" value="Amidase signature (AS) domain"/>
    <property type="match status" value="1"/>
</dbReference>
<evidence type="ECO:0000256" key="1">
    <source>
        <dbReference type="ARBA" id="ARBA00009199"/>
    </source>
</evidence>
<feature type="domain" description="Amidase" evidence="2">
    <location>
        <begin position="12"/>
        <end position="420"/>
    </location>
</feature>
<dbReference type="InterPro" id="IPR023631">
    <property type="entry name" value="Amidase_dom"/>
</dbReference>
<proteinExistence type="inferred from homology"/>
<keyword evidence="4" id="KW-1185">Reference proteome</keyword>
<comment type="caution">
    <text evidence="3">The sequence shown here is derived from an EMBL/GenBank/DDBJ whole genome shotgun (WGS) entry which is preliminary data.</text>
</comment>